<gene>
    <name evidence="2" type="ORF">CUN49_07095</name>
</gene>
<dbReference type="SUPFAM" id="SSF49879">
    <property type="entry name" value="SMAD/FHA domain"/>
    <property type="match status" value="1"/>
</dbReference>
<comment type="caution">
    <text evidence="2">The sequence shown here is derived from an EMBL/GenBank/DDBJ whole genome shotgun (WGS) entry which is preliminary data.</text>
</comment>
<dbReference type="Proteomes" id="UP000229681">
    <property type="component" value="Unassembled WGS sequence"/>
</dbReference>
<organism evidence="2 3">
    <name type="scientific">Candidatus Thermofonsia Clade 1 bacterium</name>
    <dbReference type="NCBI Taxonomy" id="2364210"/>
    <lineage>
        <taxon>Bacteria</taxon>
        <taxon>Bacillati</taxon>
        <taxon>Chloroflexota</taxon>
        <taxon>Candidatus Thermofontia</taxon>
        <taxon>Candidatus Thermofonsia Clade 1</taxon>
    </lineage>
</organism>
<dbReference type="AlphaFoldDB" id="A0A2M8PEY2"/>
<protein>
    <recommendedName>
        <fullName evidence="1">FHA domain-containing protein</fullName>
    </recommendedName>
</protein>
<sequence>MSALSLSLLLPHSEAFAVQVVDSEPLSSALPRLLRLDARLRAESLQRSMLIVAHTAEIGTATLHDLGARNGDWLIVLARRFTPVQNAATLANKTGVIFTALPDTGDHLIISDDVPIAQLVPHLLPLSANLAHLTPKQVMLAVGQTLIDFERRPRELGLRSGDLIGVMPLTPVARRVRLCLISPRGAHPPLIVEDSPCVLGRRDSALGDQQPNLDLSDALPRNKARAISRRQAIFTEQDGIWRVRLHPESGVPMFVDNRRLAPDRAIALAEDNVISFGASPNRPDFQLIVRLEIP</sequence>
<dbReference type="Pfam" id="PF00498">
    <property type="entry name" value="FHA"/>
    <property type="match status" value="1"/>
</dbReference>
<dbReference type="Gene3D" id="2.60.200.20">
    <property type="match status" value="1"/>
</dbReference>
<feature type="domain" description="FHA" evidence="1">
    <location>
        <begin position="197"/>
        <end position="260"/>
    </location>
</feature>
<proteinExistence type="predicted"/>
<dbReference type="InterPro" id="IPR000253">
    <property type="entry name" value="FHA_dom"/>
</dbReference>
<evidence type="ECO:0000313" key="2">
    <source>
        <dbReference type="EMBL" id="PJF36109.1"/>
    </source>
</evidence>
<evidence type="ECO:0000259" key="1">
    <source>
        <dbReference type="PROSITE" id="PS50006"/>
    </source>
</evidence>
<dbReference type="CDD" id="cd00060">
    <property type="entry name" value="FHA"/>
    <property type="match status" value="1"/>
</dbReference>
<dbReference type="EMBL" id="PGTM01000079">
    <property type="protein sequence ID" value="PJF36109.1"/>
    <property type="molecule type" value="Genomic_DNA"/>
</dbReference>
<dbReference type="InterPro" id="IPR008984">
    <property type="entry name" value="SMAD_FHA_dom_sf"/>
</dbReference>
<evidence type="ECO:0000313" key="3">
    <source>
        <dbReference type="Proteomes" id="UP000229681"/>
    </source>
</evidence>
<reference evidence="2 3" key="1">
    <citation type="submission" date="2017-11" db="EMBL/GenBank/DDBJ databases">
        <title>Evolution of Phototrophy in the Chloroflexi Phylum Driven by Horizontal Gene Transfer.</title>
        <authorList>
            <person name="Ward L.M."/>
            <person name="Hemp J."/>
            <person name="Shih P.M."/>
            <person name="Mcglynn S.E."/>
            <person name="Fischer W."/>
        </authorList>
    </citation>
    <scope>NUCLEOTIDE SEQUENCE [LARGE SCALE GENOMIC DNA]</scope>
    <source>
        <strain evidence="2">JP3_13</strain>
    </source>
</reference>
<dbReference type="PROSITE" id="PS50006">
    <property type="entry name" value="FHA_DOMAIN"/>
    <property type="match status" value="1"/>
</dbReference>
<name>A0A2M8PEY2_9CHLR</name>
<accession>A0A2M8PEY2</accession>